<keyword evidence="2" id="KW-1185">Reference proteome</keyword>
<reference evidence="2" key="1">
    <citation type="submission" date="2017-03" db="EMBL/GenBank/DDBJ databases">
        <title>Phytopthora megakarya and P. palmivora, two closely related causual agents of cacao black pod achieved similar genome size and gene model numbers by different mechanisms.</title>
        <authorList>
            <person name="Ali S."/>
            <person name="Shao J."/>
            <person name="Larry D.J."/>
            <person name="Kronmiller B."/>
            <person name="Shen D."/>
            <person name="Strem M.D."/>
            <person name="Melnick R.L."/>
            <person name="Guiltinan M.J."/>
            <person name="Tyler B.M."/>
            <person name="Meinhardt L.W."/>
            <person name="Bailey B.A."/>
        </authorList>
    </citation>
    <scope>NUCLEOTIDE SEQUENCE [LARGE SCALE GENOMIC DNA]</scope>
    <source>
        <strain evidence="2">zdho120</strain>
    </source>
</reference>
<accession>A0A225VG46</accession>
<dbReference type="EMBL" id="NBNE01004875">
    <property type="protein sequence ID" value="OWZ04596.1"/>
    <property type="molecule type" value="Genomic_DNA"/>
</dbReference>
<dbReference type="Proteomes" id="UP000198211">
    <property type="component" value="Unassembled WGS sequence"/>
</dbReference>
<evidence type="ECO:0000313" key="1">
    <source>
        <dbReference type="EMBL" id="OWZ04596.1"/>
    </source>
</evidence>
<evidence type="ECO:0008006" key="3">
    <source>
        <dbReference type="Google" id="ProtNLM"/>
    </source>
</evidence>
<evidence type="ECO:0000313" key="2">
    <source>
        <dbReference type="Proteomes" id="UP000198211"/>
    </source>
</evidence>
<dbReference type="AlphaFoldDB" id="A0A225VG46"/>
<protein>
    <recommendedName>
        <fullName evidence="3">Reverse transcriptase</fullName>
    </recommendedName>
</protein>
<proteinExistence type="predicted"/>
<gene>
    <name evidence="1" type="ORF">PHMEG_00023471</name>
</gene>
<organism evidence="1 2">
    <name type="scientific">Phytophthora megakarya</name>
    <dbReference type="NCBI Taxonomy" id="4795"/>
    <lineage>
        <taxon>Eukaryota</taxon>
        <taxon>Sar</taxon>
        <taxon>Stramenopiles</taxon>
        <taxon>Oomycota</taxon>
        <taxon>Peronosporomycetes</taxon>
        <taxon>Peronosporales</taxon>
        <taxon>Peronosporaceae</taxon>
        <taxon>Phytophthora</taxon>
    </lineage>
</organism>
<comment type="caution">
    <text evidence="1">The sequence shown here is derived from an EMBL/GenBank/DDBJ whole genome shotgun (WGS) entry which is preliminary data.</text>
</comment>
<name>A0A225VG46_9STRA</name>
<sequence>MAIRDHLLLLKELRKGKGVEAVFAVNPHDSDKVERLRQQGWDAPVDNPAYDVLVKYRDTVFRTELPSSTPPVREGIEREIQLHPRTQPISVKQWRQSPEHAR</sequence>